<proteinExistence type="predicted"/>
<dbReference type="STRING" id="1797729.A3A60_04330"/>
<organism evidence="1 2">
    <name type="scientific">Candidatus Curtissbacteria bacterium RIFCSPLOWO2_01_FULL_42_26</name>
    <dbReference type="NCBI Taxonomy" id="1797729"/>
    <lineage>
        <taxon>Bacteria</taxon>
        <taxon>Candidatus Curtissiibacteriota</taxon>
    </lineage>
</organism>
<name>A0A1F5HVM5_9BACT</name>
<gene>
    <name evidence="1" type="ORF">A3A60_04330</name>
</gene>
<dbReference type="EMBL" id="MFBS01000042">
    <property type="protein sequence ID" value="OGE08116.1"/>
    <property type="molecule type" value="Genomic_DNA"/>
</dbReference>
<dbReference type="Proteomes" id="UP000179227">
    <property type="component" value="Unassembled WGS sequence"/>
</dbReference>
<evidence type="ECO:0000313" key="1">
    <source>
        <dbReference type="EMBL" id="OGE08116.1"/>
    </source>
</evidence>
<sequence>MKIAMIVLTLVVFVIISLLFAFPKVIGQRIPMGPYRETRNCFGFVYNENNGIEGETIMYCRGVPYGESEIYNPNNLIVR</sequence>
<comment type="caution">
    <text evidence="1">The sequence shown here is derived from an EMBL/GenBank/DDBJ whole genome shotgun (WGS) entry which is preliminary data.</text>
</comment>
<protein>
    <submittedName>
        <fullName evidence="1">Uncharacterized protein</fullName>
    </submittedName>
</protein>
<dbReference type="AlphaFoldDB" id="A0A1F5HVM5"/>
<accession>A0A1F5HVM5</accession>
<reference evidence="1 2" key="1">
    <citation type="journal article" date="2016" name="Nat. Commun.">
        <title>Thousands of microbial genomes shed light on interconnected biogeochemical processes in an aquifer system.</title>
        <authorList>
            <person name="Anantharaman K."/>
            <person name="Brown C.T."/>
            <person name="Hug L.A."/>
            <person name="Sharon I."/>
            <person name="Castelle C.J."/>
            <person name="Probst A.J."/>
            <person name="Thomas B.C."/>
            <person name="Singh A."/>
            <person name="Wilkins M.J."/>
            <person name="Karaoz U."/>
            <person name="Brodie E.L."/>
            <person name="Williams K.H."/>
            <person name="Hubbard S.S."/>
            <person name="Banfield J.F."/>
        </authorList>
    </citation>
    <scope>NUCLEOTIDE SEQUENCE [LARGE SCALE GENOMIC DNA]</scope>
</reference>
<evidence type="ECO:0000313" key="2">
    <source>
        <dbReference type="Proteomes" id="UP000179227"/>
    </source>
</evidence>